<dbReference type="Pfam" id="PF09827">
    <property type="entry name" value="CRISPR_Cas2"/>
    <property type="match status" value="1"/>
</dbReference>
<evidence type="ECO:0000256" key="1">
    <source>
        <dbReference type="ARBA" id="ARBA00001946"/>
    </source>
</evidence>
<dbReference type="GO" id="GO:0016787">
    <property type="term" value="F:hydrolase activity"/>
    <property type="evidence" value="ECO:0007669"/>
    <property type="project" value="UniProtKB-KW"/>
</dbReference>
<keyword evidence="8 9" id="KW-0051">Antiviral defense</keyword>
<comment type="cofactor">
    <cofactor evidence="1 9">
        <name>Mg(2+)</name>
        <dbReference type="ChEBI" id="CHEBI:18420"/>
    </cofactor>
</comment>
<name>A0A1G7VRX8_9ACTN</name>
<dbReference type="NCBIfam" id="TIGR01573">
    <property type="entry name" value="cas2"/>
    <property type="match status" value="1"/>
</dbReference>
<keyword evidence="3 9" id="KW-0540">Nuclease</keyword>
<organism evidence="11 12">
    <name type="scientific">Sinosporangium album</name>
    <dbReference type="NCBI Taxonomy" id="504805"/>
    <lineage>
        <taxon>Bacteria</taxon>
        <taxon>Bacillati</taxon>
        <taxon>Actinomycetota</taxon>
        <taxon>Actinomycetes</taxon>
        <taxon>Streptosporangiales</taxon>
        <taxon>Streptosporangiaceae</taxon>
        <taxon>Sinosporangium</taxon>
    </lineage>
</organism>
<evidence type="ECO:0000313" key="11">
    <source>
        <dbReference type="EMBL" id="SDG62572.1"/>
    </source>
</evidence>
<dbReference type="InterPro" id="IPR019199">
    <property type="entry name" value="Virulence_VapD/CRISPR_Cas2"/>
</dbReference>
<reference evidence="11 12" key="1">
    <citation type="submission" date="2016-10" db="EMBL/GenBank/DDBJ databases">
        <authorList>
            <person name="de Groot N.N."/>
        </authorList>
    </citation>
    <scope>NUCLEOTIDE SEQUENCE [LARGE SCALE GENOMIC DNA]</scope>
    <source>
        <strain evidence="11 12">CPCC 201354</strain>
    </source>
</reference>
<evidence type="ECO:0000256" key="9">
    <source>
        <dbReference type="HAMAP-Rule" id="MF_01471"/>
    </source>
</evidence>
<dbReference type="GO" id="GO:0004521">
    <property type="term" value="F:RNA endonuclease activity"/>
    <property type="evidence" value="ECO:0007669"/>
    <property type="project" value="InterPro"/>
</dbReference>
<protein>
    <recommendedName>
        <fullName evidence="9">CRISPR-associated endoribonuclease Cas2</fullName>
        <ecNumber evidence="9">3.1.-.-</ecNumber>
    </recommendedName>
</protein>
<keyword evidence="7 9" id="KW-0460">Magnesium</keyword>
<dbReference type="GO" id="GO:0046872">
    <property type="term" value="F:metal ion binding"/>
    <property type="evidence" value="ECO:0007669"/>
    <property type="project" value="UniProtKB-UniRule"/>
</dbReference>
<dbReference type="PANTHER" id="PTHR34405:SF1">
    <property type="entry name" value="CRISPR-ASSOCIATED ENDORIBONUCLEASE CAS2"/>
    <property type="match status" value="1"/>
</dbReference>
<dbReference type="InterPro" id="IPR021127">
    <property type="entry name" value="CRISPR_associated_Cas2"/>
</dbReference>
<comment type="subunit">
    <text evidence="9">Homodimer, forms a heterotetramer with a Cas1 homodimer.</text>
</comment>
<feature type="region of interest" description="Disordered" evidence="10">
    <location>
        <begin position="71"/>
        <end position="128"/>
    </location>
</feature>
<accession>A0A1G7VRX8</accession>
<dbReference type="HAMAP" id="MF_01471">
    <property type="entry name" value="Cas2"/>
    <property type="match status" value="1"/>
</dbReference>
<dbReference type="EMBL" id="FNCN01000006">
    <property type="protein sequence ID" value="SDG62572.1"/>
    <property type="molecule type" value="Genomic_DNA"/>
</dbReference>
<evidence type="ECO:0000256" key="4">
    <source>
        <dbReference type="ARBA" id="ARBA00022723"/>
    </source>
</evidence>
<evidence type="ECO:0000256" key="2">
    <source>
        <dbReference type="ARBA" id="ARBA00009959"/>
    </source>
</evidence>
<dbReference type="Proteomes" id="UP000198923">
    <property type="component" value="Unassembled WGS sequence"/>
</dbReference>
<evidence type="ECO:0000313" key="12">
    <source>
        <dbReference type="Proteomes" id="UP000198923"/>
    </source>
</evidence>
<keyword evidence="5 9" id="KW-0255">Endonuclease</keyword>
<dbReference type="AlphaFoldDB" id="A0A1G7VRX8"/>
<keyword evidence="6 9" id="KW-0378">Hydrolase</keyword>
<dbReference type="STRING" id="504805.SAMN05421505_10617"/>
<evidence type="ECO:0000256" key="7">
    <source>
        <dbReference type="ARBA" id="ARBA00022842"/>
    </source>
</evidence>
<evidence type="ECO:0000256" key="3">
    <source>
        <dbReference type="ARBA" id="ARBA00022722"/>
    </source>
</evidence>
<dbReference type="GO" id="GO:0051607">
    <property type="term" value="P:defense response to virus"/>
    <property type="evidence" value="ECO:0007669"/>
    <property type="project" value="UniProtKB-UniRule"/>
</dbReference>
<sequence>MYVVVVYDTLAKRNAQILRLCRQYLHHVQRSVFEGPLSAAQLRRFQHKVESVIDPGYDSVLVFTFPRAQPLSATNGASDSPPPATSSEARDPDGRRVKVAADLRGDLRRQRSAAQRVENSGDPFEQGLYPGVLITPGGDKYPLTQPAGNTITA</sequence>
<keyword evidence="12" id="KW-1185">Reference proteome</keyword>
<comment type="similarity">
    <text evidence="2 9">Belongs to the CRISPR-associated endoribonuclease Cas2 protein family.</text>
</comment>
<dbReference type="GO" id="GO:0043571">
    <property type="term" value="P:maintenance of CRISPR repeat elements"/>
    <property type="evidence" value="ECO:0007669"/>
    <property type="project" value="UniProtKB-UniRule"/>
</dbReference>
<dbReference type="PANTHER" id="PTHR34405">
    <property type="entry name" value="CRISPR-ASSOCIATED ENDORIBONUCLEASE CAS2"/>
    <property type="match status" value="1"/>
</dbReference>
<evidence type="ECO:0000256" key="6">
    <source>
        <dbReference type="ARBA" id="ARBA00022801"/>
    </source>
</evidence>
<dbReference type="CDD" id="cd09725">
    <property type="entry name" value="Cas2_I_II_III"/>
    <property type="match status" value="1"/>
</dbReference>
<keyword evidence="4 9" id="KW-0479">Metal-binding</keyword>
<feature type="compositionally biased region" description="Basic and acidic residues" evidence="10">
    <location>
        <begin position="88"/>
        <end position="109"/>
    </location>
</feature>
<evidence type="ECO:0000256" key="5">
    <source>
        <dbReference type="ARBA" id="ARBA00022759"/>
    </source>
</evidence>
<dbReference type="EC" id="3.1.-.-" evidence="9"/>
<proteinExistence type="inferred from homology"/>
<evidence type="ECO:0000256" key="10">
    <source>
        <dbReference type="SAM" id="MobiDB-lite"/>
    </source>
</evidence>
<comment type="function">
    <text evidence="9">CRISPR (clustered regularly interspaced short palindromic repeat), is an adaptive immune system that provides protection against mobile genetic elements (viruses, transposable elements and conjugative plasmids). CRISPR clusters contain sequences complementary to antecedent mobile elements and target invading nucleic acids. CRISPR clusters are transcribed and processed into CRISPR RNA (crRNA). Functions as a ssRNA-specific endoribonuclease. Involved in the integration of spacer DNA into the CRISPR cassette.</text>
</comment>
<gene>
    <name evidence="9" type="primary">cas2</name>
    <name evidence="11" type="ORF">SAMN05421505_10617</name>
</gene>
<dbReference type="SUPFAM" id="SSF143430">
    <property type="entry name" value="TTP0101/SSO1404-like"/>
    <property type="match status" value="1"/>
</dbReference>
<feature type="binding site" evidence="9">
    <location>
        <position position="8"/>
    </location>
    <ligand>
        <name>Mg(2+)</name>
        <dbReference type="ChEBI" id="CHEBI:18420"/>
        <note>catalytic</note>
    </ligand>
</feature>
<dbReference type="Gene3D" id="3.30.70.240">
    <property type="match status" value="1"/>
</dbReference>
<evidence type="ECO:0000256" key="8">
    <source>
        <dbReference type="ARBA" id="ARBA00023118"/>
    </source>
</evidence>